<evidence type="ECO:0000256" key="1">
    <source>
        <dbReference type="ARBA" id="ARBA00001933"/>
    </source>
</evidence>
<sequence>METKKISHDSICALAGVDRESQHKAVVAPIYTSSIYRMADFGVEGEHEYARVSHPNRSHLAEALSEMEGGCGKGIITASGMAALNLILQLVQPGDWVVSGHDAYGGTQRFLDALAPRGLFRLHCCDINSPDPAVAERAMALQPRLVLLETPSNPLLGVCDVRAWIEAVAKTRDAQGRRPVVAVDNTMLSPVNFRPLSLGVDLVWHSTTKYINGHTDLIGGAIICREPDLHDELDWWVKTMGLGAAAFDAWLTTRGLHTLPLRIRREQESAGQVAEFLAGHPKVDQVFYPGLESHVGHELAVRQFAGFGGMLSFELRGRGGQKTGADTTAEELKTFIYAQKAASFAVSLGGVSSLISHPSTMTHIDMSEEARAAAGIRYGLLRFSVGLEEPERLICGLEQGFAAL</sequence>
<comment type="cofactor">
    <cofactor evidence="1 3">
        <name>pyridoxal 5'-phosphate</name>
        <dbReference type="ChEBI" id="CHEBI:597326"/>
    </cofactor>
</comment>
<gene>
    <name evidence="4" type="ORF">P0082_09160</name>
</gene>
<reference evidence="4 5" key="1">
    <citation type="submission" date="2023-04" db="EMBL/GenBank/DDBJ databases">
        <title>Spirochaete genome identified in red abalone sample constitutes a novel genus.</title>
        <authorList>
            <person name="Sharma S.P."/>
            <person name="Purcell C.M."/>
            <person name="Hyde J.R."/>
            <person name="Severin A.J."/>
        </authorList>
    </citation>
    <scope>NUCLEOTIDE SEQUENCE [LARGE SCALE GENOMIC DNA]</scope>
    <source>
        <strain evidence="4 5">SP-2023</strain>
    </source>
</reference>
<dbReference type="PANTHER" id="PTHR11808">
    <property type="entry name" value="TRANS-SULFURATION ENZYME FAMILY MEMBER"/>
    <property type="match status" value="1"/>
</dbReference>
<dbReference type="InterPro" id="IPR015421">
    <property type="entry name" value="PyrdxlP-dep_Trfase_major"/>
</dbReference>
<dbReference type="Gene3D" id="3.90.1150.10">
    <property type="entry name" value="Aspartate Aminotransferase, domain 1"/>
    <property type="match status" value="1"/>
</dbReference>
<dbReference type="Pfam" id="PF01053">
    <property type="entry name" value="Cys_Met_Meta_PP"/>
    <property type="match status" value="1"/>
</dbReference>
<dbReference type="InterPro" id="IPR000277">
    <property type="entry name" value="Cys/Met-Metab_PyrdxlP-dep_enz"/>
</dbReference>
<organism evidence="4 5">
    <name type="scientific">Candidatus Haliotispira prima</name>
    <dbReference type="NCBI Taxonomy" id="3034016"/>
    <lineage>
        <taxon>Bacteria</taxon>
        <taxon>Pseudomonadati</taxon>
        <taxon>Spirochaetota</taxon>
        <taxon>Spirochaetia</taxon>
        <taxon>Spirochaetales</taxon>
        <taxon>Spirochaetaceae</taxon>
        <taxon>Candidatus Haliotispira</taxon>
    </lineage>
</organism>
<keyword evidence="2 3" id="KW-0663">Pyridoxal phosphate</keyword>
<protein>
    <submittedName>
        <fullName evidence="4">PLP-dependent transferase</fullName>
    </submittedName>
</protein>
<dbReference type="SUPFAM" id="SSF53383">
    <property type="entry name" value="PLP-dependent transferases"/>
    <property type="match status" value="1"/>
</dbReference>
<keyword evidence="5" id="KW-1185">Reference proteome</keyword>
<evidence type="ECO:0000313" key="4">
    <source>
        <dbReference type="EMBL" id="WGK68644.1"/>
    </source>
</evidence>
<keyword evidence="4" id="KW-0808">Transferase</keyword>
<dbReference type="Gene3D" id="3.40.640.10">
    <property type="entry name" value="Type I PLP-dependent aspartate aminotransferase-like (Major domain)"/>
    <property type="match status" value="1"/>
</dbReference>
<dbReference type="PANTHER" id="PTHR11808:SF75">
    <property type="entry name" value="CYSTATHIONINE GAMMA-SYNTHASE"/>
    <property type="match status" value="1"/>
</dbReference>
<dbReference type="RefSeq" id="WP_326926830.1">
    <property type="nucleotide sequence ID" value="NZ_CP123443.1"/>
</dbReference>
<dbReference type="CDD" id="cd00614">
    <property type="entry name" value="CGS_like"/>
    <property type="match status" value="1"/>
</dbReference>
<dbReference type="EMBL" id="CP123443">
    <property type="protein sequence ID" value="WGK68644.1"/>
    <property type="molecule type" value="Genomic_DNA"/>
</dbReference>
<dbReference type="PIRSF" id="PIRSF001434">
    <property type="entry name" value="CGS"/>
    <property type="match status" value="1"/>
</dbReference>
<evidence type="ECO:0000256" key="2">
    <source>
        <dbReference type="ARBA" id="ARBA00022898"/>
    </source>
</evidence>
<evidence type="ECO:0000256" key="3">
    <source>
        <dbReference type="RuleBase" id="RU362118"/>
    </source>
</evidence>
<dbReference type="InterPro" id="IPR015422">
    <property type="entry name" value="PyrdxlP-dep_Trfase_small"/>
</dbReference>
<evidence type="ECO:0000313" key="5">
    <source>
        <dbReference type="Proteomes" id="UP001228690"/>
    </source>
</evidence>
<accession>A0ABY8MF93</accession>
<dbReference type="GO" id="GO:0016740">
    <property type="term" value="F:transferase activity"/>
    <property type="evidence" value="ECO:0007669"/>
    <property type="project" value="UniProtKB-KW"/>
</dbReference>
<dbReference type="Proteomes" id="UP001228690">
    <property type="component" value="Chromosome"/>
</dbReference>
<proteinExistence type="inferred from homology"/>
<dbReference type="InterPro" id="IPR015424">
    <property type="entry name" value="PyrdxlP-dep_Trfase"/>
</dbReference>
<comment type="similarity">
    <text evidence="3">Belongs to the trans-sulfuration enzymes family.</text>
</comment>
<name>A0ABY8MF93_9SPIO</name>